<organism evidence="2 3">
    <name type="scientific">Mycena sanguinolenta</name>
    <dbReference type="NCBI Taxonomy" id="230812"/>
    <lineage>
        <taxon>Eukaryota</taxon>
        <taxon>Fungi</taxon>
        <taxon>Dikarya</taxon>
        <taxon>Basidiomycota</taxon>
        <taxon>Agaricomycotina</taxon>
        <taxon>Agaricomycetes</taxon>
        <taxon>Agaricomycetidae</taxon>
        <taxon>Agaricales</taxon>
        <taxon>Marasmiineae</taxon>
        <taxon>Mycenaceae</taxon>
        <taxon>Mycena</taxon>
    </lineage>
</organism>
<sequence length="485" mass="54737">MDPTNFLNALPTTQTSESRAQAKLLIKAAEANIACIESQMKDLERLRDQERGIITRLWMAIAPVHQLPPELLAEIFLIVHEDVYPFSRKGRVQKVQALSQVCAFWRSVAHTTPRLWTESLSVKVDETPTADYVSFVKEWLERSALIQIPVQLKIPGKNVEMGPLMDAVATTAHRWKRAIFDIPSLSIFCSIPPDSLKSLKRLSLRSADAKHHKDTQPFVTAGRLRRVSLTTHRTSGLLMPWSQLTHMNVIDTSPQECLDALVQCTAIVSAKFETMAWQDFPDMSQRPITTLARLKKLCVEFCTPGGFIVPFFVCLALPALATLTLELDIDHTWSSAEFTQFQLRSPNIEDLTIERSPMESDDLLAVLQHAPLLVSLHMECCMYCFDNSFLDGLQYSPAQAVHLAPKLEFLSWTYAGVGFDEDALDAMIRSRWWTDEQLLAFPSPPRVARLASVDILCDDDADNVSLEFMNKMEEYRSQGLEISVS</sequence>
<comment type="caution">
    <text evidence="2">The sequence shown here is derived from an EMBL/GenBank/DDBJ whole genome shotgun (WGS) entry which is preliminary data.</text>
</comment>
<dbReference type="Gene3D" id="1.20.1280.50">
    <property type="match status" value="1"/>
</dbReference>
<dbReference type="OrthoDB" id="3024072at2759"/>
<reference evidence="2" key="1">
    <citation type="submission" date="2020-05" db="EMBL/GenBank/DDBJ databases">
        <title>Mycena genomes resolve the evolution of fungal bioluminescence.</title>
        <authorList>
            <person name="Tsai I.J."/>
        </authorList>
    </citation>
    <scope>NUCLEOTIDE SEQUENCE</scope>
    <source>
        <strain evidence="2">160909Yilan</strain>
    </source>
</reference>
<evidence type="ECO:0000313" key="2">
    <source>
        <dbReference type="EMBL" id="KAF7351088.1"/>
    </source>
</evidence>
<feature type="coiled-coil region" evidence="1">
    <location>
        <begin position="19"/>
        <end position="46"/>
    </location>
</feature>
<dbReference type="InterPro" id="IPR032675">
    <property type="entry name" value="LRR_dom_sf"/>
</dbReference>
<accession>A0A8H7CXK6</accession>
<dbReference type="Gene3D" id="3.80.10.10">
    <property type="entry name" value="Ribonuclease Inhibitor"/>
    <property type="match status" value="1"/>
</dbReference>
<keyword evidence="1" id="KW-0175">Coiled coil</keyword>
<dbReference type="SUPFAM" id="SSF52047">
    <property type="entry name" value="RNI-like"/>
    <property type="match status" value="1"/>
</dbReference>
<gene>
    <name evidence="2" type="ORF">MSAN_01671200</name>
</gene>
<name>A0A8H7CXK6_9AGAR</name>
<dbReference type="AlphaFoldDB" id="A0A8H7CXK6"/>
<evidence type="ECO:0000256" key="1">
    <source>
        <dbReference type="SAM" id="Coils"/>
    </source>
</evidence>
<keyword evidence="3" id="KW-1185">Reference proteome</keyword>
<dbReference type="Proteomes" id="UP000623467">
    <property type="component" value="Unassembled WGS sequence"/>
</dbReference>
<proteinExistence type="predicted"/>
<protein>
    <submittedName>
        <fullName evidence="2">F-box domain-containing protein</fullName>
    </submittedName>
</protein>
<evidence type="ECO:0000313" key="3">
    <source>
        <dbReference type="Proteomes" id="UP000623467"/>
    </source>
</evidence>
<dbReference type="EMBL" id="JACAZH010000014">
    <property type="protein sequence ID" value="KAF7351088.1"/>
    <property type="molecule type" value="Genomic_DNA"/>
</dbReference>